<dbReference type="EMBL" id="AGNL01048502">
    <property type="protein sequence ID" value="EJK45458.1"/>
    <property type="molecule type" value="Genomic_DNA"/>
</dbReference>
<feature type="compositionally biased region" description="Low complexity" evidence="2">
    <location>
        <begin position="33"/>
        <end position="45"/>
    </location>
</feature>
<evidence type="ECO:0008006" key="5">
    <source>
        <dbReference type="Google" id="ProtNLM"/>
    </source>
</evidence>
<dbReference type="Proteomes" id="UP000266841">
    <property type="component" value="Unassembled WGS sequence"/>
</dbReference>
<accession>K0R066</accession>
<dbReference type="Pfam" id="PF04176">
    <property type="entry name" value="TIP41"/>
    <property type="match status" value="1"/>
</dbReference>
<dbReference type="GO" id="GO:0005829">
    <property type="term" value="C:cytosol"/>
    <property type="evidence" value="ECO:0007669"/>
    <property type="project" value="TreeGrafter"/>
</dbReference>
<evidence type="ECO:0000256" key="2">
    <source>
        <dbReference type="SAM" id="MobiDB-lite"/>
    </source>
</evidence>
<dbReference type="PANTHER" id="PTHR21021:SF16">
    <property type="entry name" value="TIP41-LIKE PROTEIN"/>
    <property type="match status" value="1"/>
</dbReference>
<evidence type="ECO:0000256" key="1">
    <source>
        <dbReference type="ARBA" id="ARBA00006658"/>
    </source>
</evidence>
<dbReference type="eggNOG" id="KOG3224">
    <property type="taxonomic scope" value="Eukaryota"/>
</dbReference>
<comment type="similarity">
    <text evidence="1">Belongs to the TIP41 family.</text>
</comment>
<dbReference type="OrthoDB" id="45345at2759"/>
<proteinExistence type="inferred from homology"/>
<evidence type="ECO:0000313" key="4">
    <source>
        <dbReference type="Proteomes" id="UP000266841"/>
    </source>
</evidence>
<comment type="caution">
    <text evidence="3">The sequence shown here is derived from an EMBL/GenBank/DDBJ whole genome shotgun (WGS) entry which is preliminary data.</text>
</comment>
<dbReference type="InterPro" id="IPR007303">
    <property type="entry name" value="TIP41-like"/>
</dbReference>
<protein>
    <recommendedName>
        <fullName evidence="5">TIP41-like protein</fullName>
    </recommendedName>
</protein>
<dbReference type="GO" id="GO:0031929">
    <property type="term" value="P:TOR signaling"/>
    <property type="evidence" value="ECO:0007669"/>
    <property type="project" value="TreeGrafter"/>
</dbReference>
<feature type="region of interest" description="Disordered" evidence="2">
    <location>
        <begin position="15"/>
        <end position="57"/>
    </location>
</feature>
<dbReference type="PANTHER" id="PTHR21021">
    <property type="entry name" value="GAF/PUTATIVE CYTOSKELETAL PROTEIN"/>
    <property type="match status" value="1"/>
</dbReference>
<dbReference type="InterPro" id="IPR051330">
    <property type="entry name" value="Phosphatase_reg/MetRdx"/>
</dbReference>
<keyword evidence="4" id="KW-1185">Reference proteome</keyword>
<name>K0R066_THAOC</name>
<reference evidence="3 4" key="1">
    <citation type="journal article" date="2012" name="Genome Biol.">
        <title>Genome and low-iron response of an oceanic diatom adapted to chronic iron limitation.</title>
        <authorList>
            <person name="Lommer M."/>
            <person name="Specht M."/>
            <person name="Roy A.S."/>
            <person name="Kraemer L."/>
            <person name="Andreson R."/>
            <person name="Gutowska M.A."/>
            <person name="Wolf J."/>
            <person name="Bergner S.V."/>
            <person name="Schilhabel M.B."/>
            <person name="Klostermeier U.C."/>
            <person name="Beiko R.G."/>
            <person name="Rosenstiel P."/>
            <person name="Hippler M."/>
            <person name="Laroche J."/>
        </authorList>
    </citation>
    <scope>NUCLEOTIDE SEQUENCE [LARGE SCALE GENOMIC DNA]</scope>
    <source>
        <strain evidence="3 4">CCMP1005</strain>
    </source>
</reference>
<organism evidence="3 4">
    <name type="scientific">Thalassiosira oceanica</name>
    <name type="common">Marine diatom</name>
    <dbReference type="NCBI Taxonomy" id="159749"/>
    <lineage>
        <taxon>Eukaryota</taxon>
        <taxon>Sar</taxon>
        <taxon>Stramenopiles</taxon>
        <taxon>Ochrophyta</taxon>
        <taxon>Bacillariophyta</taxon>
        <taxon>Coscinodiscophyceae</taxon>
        <taxon>Thalassiosirophycidae</taxon>
        <taxon>Thalassiosirales</taxon>
        <taxon>Thalassiosiraceae</taxon>
        <taxon>Thalassiosira</taxon>
    </lineage>
</organism>
<dbReference type="AlphaFoldDB" id="K0R066"/>
<sequence>MASRRRILPAPALASHGCEPIFGSNPRGAGGHPATRMTRTRPTATGETASSKPPPAPTIGVKICGWEIISLHSTIGSEESMDELTAQLEHVANKPNGDAPRRKRRVCPPEITFTDAKVSLVMSESHKLGVLADADQQTGTELRFTARDALLEWAEAHQKLGMDHSSTLENRGVRVMKTAVAKVWSAKKAQNSNNDDNDKKTESEFHYDWTFSSPYAGTIVSDPSAPRDVACGNMWKALSKSNIPFDMLQDTSQPILMYDDVHLYEDDLHDNGDVSLNIKVRVMPMCWYVLQRLFVRVDNVCVKCREVRYFCLFSDRGGRGVKGVELNTIYRDISWREASWEELRQNYLPTDVSAWREGAMTMPGMPPLAALLNKLPPVPLPDDIPEFSCCDMS</sequence>
<gene>
    <name evidence="3" type="ORF">THAOC_35926</name>
</gene>
<evidence type="ECO:0000313" key="3">
    <source>
        <dbReference type="EMBL" id="EJK45458.1"/>
    </source>
</evidence>